<dbReference type="InterPro" id="IPR010106">
    <property type="entry name" value="RpnA"/>
</dbReference>
<proteinExistence type="predicted"/>
<dbReference type="GeneID" id="82157932"/>
<dbReference type="EMBL" id="JABKKE010000014">
    <property type="protein sequence ID" value="NPE14488.1"/>
    <property type="molecule type" value="Genomic_DNA"/>
</dbReference>
<dbReference type="PANTHER" id="PTHR41317">
    <property type="entry name" value="PD-(D_E)XK NUCLEASE FAMILY TRANSPOSASE"/>
    <property type="match status" value="1"/>
</dbReference>
<gene>
    <name evidence="2" type="ORF">HPS55_09160</name>
</gene>
<feature type="region of interest" description="Disordered" evidence="1">
    <location>
        <begin position="244"/>
        <end position="279"/>
    </location>
</feature>
<dbReference type="NCBIfam" id="TIGR01784">
    <property type="entry name" value="T_den_put_tspse"/>
    <property type="match status" value="1"/>
</dbReference>
<evidence type="ECO:0000313" key="3">
    <source>
        <dbReference type="Proteomes" id="UP001193734"/>
    </source>
</evidence>
<sequence>MGNFINPFSDVGFKRIFGQEMSKPLLIDFLNNLLEGERYITNLQFLDKEQIPVSNDDRSLIYDIYCETDTGENIIVEMQNRSQTYFKQRTVYYASRAIAAQGERGSEWRYDVKAVYCISFLNFCQSEISNEFRTDVALMDMNSHKLFSDKMRLIYLQLPLFIKDVDECENDFERWIYVLKNMETLNRLPFAAKSAVFKRLAEITDLASLSKQERMMYDDSLRRFRDTIGVMEYAIVNGREEGRAEGLKEGHAEGLKEGHAEGLKEGRAEGLKEGRAEGEISGKTDVARKLKLYGMDSTTISQMTGIPVEDIDIL</sequence>
<dbReference type="RefSeq" id="WP_172177878.1">
    <property type="nucleotide sequence ID" value="NZ_CASGIA010000016.1"/>
</dbReference>
<protein>
    <submittedName>
        <fullName evidence="2">Rpn family recombination-promoting nuclease/putative transposase</fullName>
    </submittedName>
</protein>
<dbReference type="Proteomes" id="UP001193734">
    <property type="component" value="Unassembled WGS sequence"/>
</dbReference>
<organism evidence="2 3">
    <name type="scientific">Xylanibacter rodentium</name>
    <dbReference type="NCBI Taxonomy" id="2736289"/>
    <lineage>
        <taxon>Bacteria</taxon>
        <taxon>Pseudomonadati</taxon>
        <taxon>Bacteroidota</taxon>
        <taxon>Bacteroidia</taxon>
        <taxon>Bacteroidales</taxon>
        <taxon>Prevotellaceae</taxon>
        <taxon>Xylanibacter</taxon>
    </lineage>
</organism>
<evidence type="ECO:0000313" key="2">
    <source>
        <dbReference type="EMBL" id="NPE14488.1"/>
    </source>
</evidence>
<dbReference type="PANTHER" id="PTHR41317:SF1">
    <property type="entry name" value="PD-(D_E)XK NUCLEASE FAMILY TRANSPOSASE"/>
    <property type="match status" value="1"/>
</dbReference>
<name>A0ABX2AYJ4_9BACT</name>
<reference evidence="2 3" key="1">
    <citation type="submission" date="2020-05" db="EMBL/GenBank/DDBJ databases">
        <title>Distinct polysaccharide utilization as determinants for interspecies competition between intestinal Prevotella spp.</title>
        <authorList>
            <person name="Galvez E.J.C."/>
            <person name="Iljazovic A."/>
            <person name="Strowig T."/>
        </authorList>
    </citation>
    <scope>NUCLEOTIDE SEQUENCE [LARGE SCALE GENOMIC DNA]</scope>
    <source>
        <strain evidence="2 3">PROD</strain>
    </source>
</reference>
<accession>A0ABX2AYJ4</accession>
<evidence type="ECO:0000256" key="1">
    <source>
        <dbReference type="SAM" id="MobiDB-lite"/>
    </source>
</evidence>
<comment type="caution">
    <text evidence="2">The sequence shown here is derived from an EMBL/GenBank/DDBJ whole genome shotgun (WGS) entry which is preliminary data.</text>
</comment>
<keyword evidence="3" id="KW-1185">Reference proteome</keyword>
<dbReference type="Pfam" id="PF12784">
    <property type="entry name" value="PDDEXK_2"/>
    <property type="match status" value="1"/>
</dbReference>